<name>A0A254NAE7_9BURK</name>
<sequence>MSSNPDKKRPETLEELVPIVADVIEHAQTLQGAAGDAVQRVNTAAALVAGTVKTLVANQQQMAADIEKVVAGKFNTTVDDAADRIGQQLTKAEGKAKTALTNLTTETNSAVSAVNLEADRLKQNWWLPVIIGAVVGALLGAAISGTTVYMVLRGG</sequence>
<keyword evidence="1" id="KW-1133">Transmembrane helix</keyword>
<evidence type="ECO:0008006" key="4">
    <source>
        <dbReference type="Google" id="ProtNLM"/>
    </source>
</evidence>
<proteinExistence type="predicted"/>
<keyword evidence="1" id="KW-0472">Membrane</keyword>
<feature type="transmembrane region" description="Helical" evidence="1">
    <location>
        <begin position="125"/>
        <end position="152"/>
    </location>
</feature>
<dbReference type="Proteomes" id="UP000197446">
    <property type="component" value="Unassembled WGS sequence"/>
</dbReference>
<dbReference type="RefSeq" id="WP_088481175.1">
    <property type="nucleotide sequence ID" value="NZ_NISI01000001.1"/>
</dbReference>
<evidence type="ECO:0000256" key="1">
    <source>
        <dbReference type="SAM" id="Phobius"/>
    </source>
</evidence>
<accession>A0A254NAE7</accession>
<evidence type="ECO:0000313" key="2">
    <source>
        <dbReference type="EMBL" id="OWR04961.1"/>
    </source>
</evidence>
<reference evidence="2 3" key="1">
    <citation type="journal article" date="2007" name="Int. J. Syst. Evol. Microbiol.">
        <title>Description of Pelomonas aquatica sp. nov. and Pelomonas puraquae sp. nov., isolated from industrial and haemodialysis water.</title>
        <authorList>
            <person name="Gomila M."/>
            <person name="Bowien B."/>
            <person name="Falsen E."/>
            <person name="Moore E.R."/>
            <person name="Lalucat J."/>
        </authorList>
    </citation>
    <scope>NUCLEOTIDE SEQUENCE [LARGE SCALE GENOMIC DNA]</scope>
    <source>
        <strain evidence="2 3">CCUG 52769</strain>
    </source>
</reference>
<dbReference type="CDD" id="cd12087">
    <property type="entry name" value="TM_EGFR-like"/>
    <property type="match status" value="1"/>
</dbReference>
<organism evidence="2 3">
    <name type="scientific">Roseateles puraquae</name>
    <dbReference type="NCBI Taxonomy" id="431059"/>
    <lineage>
        <taxon>Bacteria</taxon>
        <taxon>Pseudomonadati</taxon>
        <taxon>Pseudomonadota</taxon>
        <taxon>Betaproteobacteria</taxon>
        <taxon>Burkholderiales</taxon>
        <taxon>Sphaerotilaceae</taxon>
        <taxon>Roseateles</taxon>
    </lineage>
</organism>
<keyword evidence="1" id="KW-0812">Transmembrane</keyword>
<comment type="caution">
    <text evidence="2">The sequence shown here is derived from an EMBL/GenBank/DDBJ whole genome shotgun (WGS) entry which is preliminary data.</text>
</comment>
<evidence type="ECO:0000313" key="3">
    <source>
        <dbReference type="Proteomes" id="UP000197446"/>
    </source>
</evidence>
<gene>
    <name evidence="2" type="ORF">CDO81_00255</name>
</gene>
<dbReference type="EMBL" id="NISI01000001">
    <property type="protein sequence ID" value="OWR04961.1"/>
    <property type="molecule type" value="Genomic_DNA"/>
</dbReference>
<protein>
    <recommendedName>
        <fullName evidence="4">DUF883 domain-containing protein</fullName>
    </recommendedName>
</protein>
<dbReference type="AlphaFoldDB" id="A0A254NAE7"/>
<keyword evidence="3" id="KW-1185">Reference proteome</keyword>